<evidence type="ECO:0000256" key="4">
    <source>
        <dbReference type="ARBA" id="ARBA00023163"/>
    </source>
</evidence>
<comment type="similarity">
    <text evidence="1">Belongs to the LysR transcriptional regulatory family.</text>
</comment>
<evidence type="ECO:0000313" key="7">
    <source>
        <dbReference type="Proteomes" id="UP000269115"/>
    </source>
</evidence>
<protein>
    <submittedName>
        <fullName evidence="6">LysR family transcriptional regulator</fullName>
    </submittedName>
</protein>
<evidence type="ECO:0000256" key="2">
    <source>
        <dbReference type="ARBA" id="ARBA00023015"/>
    </source>
</evidence>
<dbReference type="InterPro" id="IPR050950">
    <property type="entry name" value="HTH-type_LysR_regulators"/>
</dbReference>
<dbReference type="SUPFAM" id="SSF53850">
    <property type="entry name" value="Periplasmic binding protein-like II"/>
    <property type="match status" value="1"/>
</dbReference>
<proteinExistence type="inferred from homology"/>
<comment type="caution">
    <text evidence="6">The sequence shown here is derived from an EMBL/GenBank/DDBJ whole genome shotgun (WGS) entry which is preliminary data.</text>
</comment>
<sequence length="338" mass="37493">MKTERTRLPFETSLSRRLASRLKMKHLLVLQAIQAHGSLTQVALRLSTSQPAITQILADLESLFSAPLFVRSPRGMLPTELGNLIVARSRGMLADLDHWAMDIEAMTQGRAAHLNVGVIPFLPGRLLATAINQTRSCGKRISVTLHEGSSAHLLERLQAHELDCVIGRTSALPDVPDLQHEVLYHQEPRLIAHERLAMHLNQRPLDLQALARLDWVLGPRQTPIREQLIDFFLNAGITPPSPMVESLSSRFIGELVATNEQAVAIVPADVAEELVRLCNVGRVRHRLGWRLSPMSLFQRINGANAVEQALFARALKRAAKVAVLSTSPVNEQWLVTTD</sequence>
<dbReference type="InterPro" id="IPR005119">
    <property type="entry name" value="LysR_subst-bd"/>
</dbReference>
<keyword evidence="3" id="KW-0238">DNA-binding</keyword>
<gene>
    <name evidence="6" type="ORF">EDF85_0692</name>
</gene>
<dbReference type="Pfam" id="PF00126">
    <property type="entry name" value="HTH_1"/>
    <property type="match status" value="1"/>
</dbReference>
<keyword evidence="2" id="KW-0805">Transcription regulation</keyword>
<dbReference type="GO" id="GO:0005829">
    <property type="term" value="C:cytosol"/>
    <property type="evidence" value="ECO:0007669"/>
    <property type="project" value="TreeGrafter"/>
</dbReference>
<dbReference type="PANTHER" id="PTHR30419:SF8">
    <property type="entry name" value="NITROGEN ASSIMILATION TRANSCRIPTIONAL ACTIVATOR-RELATED"/>
    <property type="match status" value="1"/>
</dbReference>
<name>A0A9X8EMM4_PSEPU</name>
<dbReference type="InterPro" id="IPR036388">
    <property type="entry name" value="WH-like_DNA-bd_sf"/>
</dbReference>
<dbReference type="EMBL" id="RJUR01000011">
    <property type="protein sequence ID" value="ROQ52943.1"/>
    <property type="molecule type" value="Genomic_DNA"/>
</dbReference>
<dbReference type="PANTHER" id="PTHR30419">
    <property type="entry name" value="HTH-TYPE TRANSCRIPTIONAL REGULATOR YBHD"/>
    <property type="match status" value="1"/>
</dbReference>
<dbReference type="Proteomes" id="UP000269115">
    <property type="component" value="Unassembled WGS sequence"/>
</dbReference>
<dbReference type="InterPro" id="IPR036390">
    <property type="entry name" value="WH_DNA-bd_sf"/>
</dbReference>
<dbReference type="SUPFAM" id="SSF46785">
    <property type="entry name" value="Winged helix' DNA-binding domain"/>
    <property type="match status" value="1"/>
</dbReference>
<evidence type="ECO:0000256" key="3">
    <source>
        <dbReference type="ARBA" id="ARBA00023125"/>
    </source>
</evidence>
<dbReference type="Pfam" id="PF03466">
    <property type="entry name" value="LysR_substrate"/>
    <property type="match status" value="1"/>
</dbReference>
<evidence type="ECO:0000256" key="1">
    <source>
        <dbReference type="ARBA" id="ARBA00009437"/>
    </source>
</evidence>
<feature type="domain" description="HTH lysR-type" evidence="5">
    <location>
        <begin position="22"/>
        <end position="79"/>
    </location>
</feature>
<evidence type="ECO:0000313" key="6">
    <source>
        <dbReference type="EMBL" id="ROQ52943.1"/>
    </source>
</evidence>
<keyword evidence="4" id="KW-0804">Transcription</keyword>
<organism evidence="6 7">
    <name type="scientific">Pseudomonas putida</name>
    <name type="common">Arthrobacter siderocapsulatus</name>
    <dbReference type="NCBI Taxonomy" id="303"/>
    <lineage>
        <taxon>Bacteria</taxon>
        <taxon>Pseudomonadati</taxon>
        <taxon>Pseudomonadota</taxon>
        <taxon>Gammaproteobacteria</taxon>
        <taxon>Pseudomonadales</taxon>
        <taxon>Pseudomonadaceae</taxon>
        <taxon>Pseudomonas</taxon>
    </lineage>
</organism>
<evidence type="ECO:0000259" key="5">
    <source>
        <dbReference type="PROSITE" id="PS50931"/>
    </source>
</evidence>
<dbReference type="GO" id="GO:0003677">
    <property type="term" value="F:DNA binding"/>
    <property type="evidence" value="ECO:0007669"/>
    <property type="project" value="UniProtKB-KW"/>
</dbReference>
<reference evidence="6 7" key="1">
    <citation type="submission" date="2018-11" db="EMBL/GenBank/DDBJ databases">
        <title>Genomic analyses of the natural microbiome of Caenorhabditis elegans.</title>
        <authorList>
            <person name="Samuel B."/>
        </authorList>
    </citation>
    <scope>NUCLEOTIDE SEQUENCE [LARGE SCALE GENOMIC DNA]</scope>
    <source>
        <strain evidence="6 7">BIGb0473</strain>
    </source>
</reference>
<accession>A0A9X8EMM4</accession>
<dbReference type="Gene3D" id="1.10.10.10">
    <property type="entry name" value="Winged helix-like DNA-binding domain superfamily/Winged helix DNA-binding domain"/>
    <property type="match status" value="1"/>
</dbReference>
<dbReference type="Gene3D" id="3.40.190.290">
    <property type="match status" value="1"/>
</dbReference>
<dbReference type="AlphaFoldDB" id="A0A9X8EMM4"/>
<dbReference type="InterPro" id="IPR000847">
    <property type="entry name" value="LysR_HTH_N"/>
</dbReference>
<dbReference type="PROSITE" id="PS50931">
    <property type="entry name" value="HTH_LYSR"/>
    <property type="match status" value="1"/>
</dbReference>
<dbReference type="GO" id="GO:0003700">
    <property type="term" value="F:DNA-binding transcription factor activity"/>
    <property type="evidence" value="ECO:0007669"/>
    <property type="project" value="InterPro"/>
</dbReference>